<evidence type="ECO:0000256" key="4">
    <source>
        <dbReference type="ARBA" id="ARBA00023163"/>
    </source>
</evidence>
<dbReference type="PANTHER" id="PTHR11988">
    <property type="entry name" value="THYROTROPH EMBRYONIC FACTOR RELATED"/>
    <property type="match status" value="1"/>
</dbReference>
<evidence type="ECO:0000313" key="8">
    <source>
        <dbReference type="Proteomes" id="UP000235388"/>
    </source>
</evidence>
<protein>
    <recommendedName>
        <fullName evidence="9">F-box domain-containing protein</fullName>
    </recommendedName>
</protein>
<keyword evidence="5" id="KW-0539">Nucleus</keyword>
<feature type="region of interest" description="Disordered" evidence="6">
    <location>
        <begin position="468"/>
        <end position="490"/>
    </location>
</feature>
<keyword evidence="3" id="KW-0238">DNA-binding</keyword>
<proteinExistence type="predicted"/>
<evidence type="ECO:0000256" key="3">
    <source>
        <dbReference type="ARBA" id="ARBA00023125"/>
    </source>
</evidence>
<keyword evidence="8" id="KW-1185">Reference proteome</keyword>
<evidence type="ECO:0000256" key="2">
    <source>
        <dbReference type="ARBA" id="ARBA00023015"/>
    </source>
</evidence>
<dbReference type="OrthoDB" id="2529772at2759"/>
<organism evidence="7 8">
    <name type="scientific">Puccinia coronata f. sp. avenae</name>
    <dbReference type="NCBI Taxonomy" id="200324"/>
    <lineage>
        <taxon>Eukaryota</taxon>
        <taxon>Fungi</taxon>
        <taxon>Dikarya</taxon>
        <taxon>Basidiomycota</taxon>
        <taxon>Pucciniomycotina</taxon>
        <taxon>Pucciniomycetes</taxon>
        <taxon>Pucciniales</taxon>
        <taxon>Pucciniaceae</taxon>
        <taxon>Puccinia</taxon>
    </lineage>
</organism>
<dbReference type="GO" id="GO:0000981">
    <property type="term" value="F:DNA-binding transcription factor activity, RNA polymerase II-specific"/>
    <property type="evidence" value="ECO:0007669"/>
    <property type="project" value="TreeGrafter"/>
</dbReference>
<accession>A0A2N5W7U6</accession>
<evidence type="ECO:0008006" key="9">
    <source>
        <dbReference type="Google" id="ProtNLM"/>
    </source>
</evidence>
<comment type="caution">
    <text evidence="7">The sequence shown here is derived from an EMBL/GenBank/DDBJ whole genome shotgun (WGS) entry which is preliminary data.</text>
</comment>
<dbReference type="AlphaFoldDB" id="A0A2N5W7U6"/>
<gene>
    <name evidence="7" type="ORF">PCANC_00533</name>
</gene>
<dbReference type="EMBL" id="PGCJ01000003">
    <property type="protein sequence ID" value="PLW58309.1"/>
    <property type="molecule type" value="Genomic_DNA"/>
</dbReference>
<evidence type="ECO:0000256" key="1">
    <source>
        <dbReference type="ARBA" id="ARBA00004123"/>
    </source>
</evidence>
<reference evidence="7 8" key="1">
    <citation type="submission" date="2017-11" db="EMBL/GenBank/DDBJ databases">
        <title>De novo assembly and phasing of dikaryotic genomes from two isolates of Puccinia coronata f. sp. avenae, the causal agent of oat crown rust.</title>
        <authorList>
            <person name="Miller M.E."/>
            <person name="Zhang Y."/>
            <person name="Omidvar V."/>
            <person name="Sperschneider J."/>
            <person name="Schwessinger B."/>
            <person name="Raley C."/>
            <person name="Palmer J.M."/>
            <person name="Garnica D."/>
            <person name="Upadhyaya N."/>
            <person name="Rathjen J."/>
            <person name="Taylor J.M."/>
            <person name="Park R.F."/>
            <person name="Dodds P.N."/>
            <person name="Hirsch C.D."/>
            <person name="Kianian S.F."/>
            <person name="Figueroa M."/>
        </authorList>
    </citation>
    <scope>NUCLEOTIDE SEQUENCE [LARGE SCALE GENOMIC DNA]</scope>
    <source>
        <strain evidence="7">12NC29</strain>
    </source>
</reference>
<evidence type="ECO:0000313" key="7">
    <source>
        <dbReference type="EMBL" id="PLW58309.1"/>
    </source>
</evidence>
<dbReference type="SUPFAM" id="SSF52047">
    <property type="entry name" value="RNI-like"/>
    <property type="match status" value="1"/>
</dbReference>
<evidence type="ECO:0000256" key="5">
    <source>
        <dbReference type="ARBA" id="ARBA00023242"/>
    </source>
</evidence>
<dbReference type="InterPro" id="IPR032675">
    <property type="entry name" value="LRR_dom_sf"/>
</dbReference>
<comment type="subcellular location">
    <subcellularLocation>
        <location evidence="1">Nucleus</location>
    </subcellularLocation>
</comment>
<dbReference type="PANTHER" id="PTHR11988:SF27">
    <property type="entry name" value="GH27708P"/>
    <property type="match status" value="1"/>
</dbReference>
<dbReference type="GO" id="GO:0005634">
    <property type="term" value="C:nucleus"/>
    <property type="evidence" value="ECO:0007669"/>
    <property type="project" value="UniProtKB-SubCell"/>
</dbReference>
<keyword evidence="4" id="KW-0804">Transcription</keyword>
<keyword evidence="2" id="KW-0805">Transcription regulation</keyword>
<sequence length="490" mass="55876">MARFTDLPAELVIRIIHQVFYANQAASETHQQRVRRLPDHHFLDHTQINCAAGPTLRPHEERATPCALQARKLYHQHVSWPEGLPNNPLLPLALVNRTFRQCAQEILFKNVDLHNTRTANVFLKSLTCGSSKRRKQCNNHPPSRLSQYVRSLQFSWGYSRSPGKRGASLFCKILHNCPLLENIYISNQFLLTCKEPVLEVLASIPFIKELVLINSTDHARVTFQWPPHEIVSRLFSHWNFLETVEFSQLSGWSQHDPSRQPTPNSIPVLNCAIQTMILRDYDLDEQALSNLLRSCGESMRTLEITGPHFHLNPDAFGRILRDSTSPNLECLTVSPPMYWKHTVRDIDLDNETFTSPGLLDTVFDSPTALRNLKTLSFHGAQIASDRLLAHLPKSLIKLSMERCRIAASPLIKVLVISSGHDEAPLPNLMCVSIYSPRKWSKKDEINVREVVEMRGGCFHLLRERFFRSPSPTDSDRSRFDPFADSGEDDG</sequence>
<dbReference type="Gene3D" id="3.80.10.10">
    <property type="entry name" value="Ribonuclease Inhibitor"/>
    <property type="match status" value="1"/>
</dbReference>
<dbReference type="InterPro" id="IPR040223">
    <property type="entry name" value="PAR_bZIP"/>
</dbReference>
<evidence type="ECO:0000256" key="6">
    <source>
        <dbReference type="SAM" id="MobiDB-lite"/>
    </source>
</evidence>
<name>A0A2N5W7U6_9BASI</name>
<dbReference type="Proteomes" id="UP000235388">
    <property type="component" value="Unassembled WGS sequence"/>
</dbReference>
<dbReference type="GO" id="GO:0000978">
    <property type="term" value="F:RNA polymerase II cis-regulatory region sequence-specific DNA binding"/>
    <property type="evidence" value="ECO:0007669"/>
    <property type="project" value="TreeGrafter"/>
</dbReference>